<evidence type="ECO:0007829" key="8">
    <source>
        <dbReference type="PeptideAtlas" id="B7QJF3"/>
    </source>
</evidence>
<dbReference type="VEuPathDB" id="VectorBase:ISCP_032780"/>
<reference evidence="5 7" key="1">
    <citation type="submission" date="2008-03" db="EMBL/GenBank/DDBJ databases">
        <title>Annotation of Ixodes scapularis.</title>
        <authorList>
            <consortium name="Ixodes scapularis Genome Project Consortium"/>
            <person name="Caler E."/>
            <person name="Hannick L.I."/>
            <person name="Bidwell S."/>
            <person name="Joardar V."/>
            <person name="Thiagarajan M."/>
            <person name="Amedeo P."/>
            <person name="Galinsky K.J."/>
            <person name="Schobel S."/>
            <person name="Inman J."/>
            <person name="Hostetler J."/>
            <person name="Miller J."/>
            <person name="Hammond M."/>
            <person name="Megy K."/>
            <person name="Lawson D."/>
            <person name="Kodira C."/>
            <person name="Sutton G."/>
            <person name="Meyer J."/>
            <person name="Hill C.A."/>
            <person name="Birren B."/>
            <person name="Nene V."/>
            <person name="Collins F."/>
            <person name="Alarcon-Chaidez F."/>
            <person name="Wikel S."/>
            <person name="Strausberg R."/>
        </authorList>
    </citation>
    <scope>NUCLEOTIDE SEQUENCE [LARGE SCALE GENOMIC DNA]</scope>
    <source>
        <strain evidence="7">Wikel</strain>
        <strain evidence="5">Wikel colony</strain>
    </source>
</reference>
<dbReference type="VEuPathDB" id="VectorBase:ISCI013869"/>
<dbReference type="EC" id="2.3.2.13" evidence="5"/>
<proteinExistence type="evidence at protein level"/>
<keyword evidence="3" id="KW-0479">Metal-binding</keyword>
<sequence>MDGRAESVVQVKSVDLHVSQNAKKHHTDDFDLSKGEHPILIVRRGDPFKVTVELNREYNPDKDALAFVFTVKDEETPSYTKNTVAVVPVGYRSPNEVFGITSWAALIQSTLDKSLDIEITPPVNVIVGDWVMDIDSKIRNDDEFGYRYTHKDPIYILFNPWCRADTVYMDDTRMKFECVLMDTGLIWRGNHTRLRPTVWKYGQFDKNVLECCVYLLRHVGKFATQSRSDPVKVSRHISAVVNEANEGGVLYGSWKTSFPNGTHPAAWTGSAAILQQYLKSKKPVKYAQCWVFSGVTTTGSSFDSFAVACSNFHVWNEVWMTRPDLEPGDYSGWQAIDSTPQEASDGVLRCGPASVKAIKRAEILKPYDGTFIFAEVNADEIYWRYQGPMQPLKLISKTTDQIGRSISTKAAGRFEREDITDNYKYPESTAEERNAMLKALRKCNHAYSRYYLNDDMEDVGFDFELVDDIVIGSPFTVKLKVTNKSPTKNYTAHVIIRVEAVHYTGNKKKQVKDESYEVHLKPNSKEEVGMLVTYEEYEKALLDQALFNISTLATIKETKFEYFAQDDFRVRMPDVKIEIEGEPSVNKQLNVRASFKNPLPKPLNKAYFVIEGPGLSKPLRLLPHKQKIAPGEEARVSFQLVPESAGPKAIIAKFFSKELDDVDGFKAVDVTDTTFAQPTNSITVTATA</sequence>
<dbReference type="SUPFAM" id="SSF81296">
    <property type="entry name" value="E set domains"/>
    <property type="match status" value="1"/>
</dbReference>
<dbReference type="FunCoup" id="B7QJF3">
    <property type="interactions" value="24"/>
</dbReference>
<dbReference type="EMBL" id="DS952059">
    <property type="protein sequence ID" value="EEC18975.1"/>
    <property type="molecule type" value="Genomic_DNA"/>
</dbReference>
<dbReference type="Pfam" id="PF00868">
    <property type="entry name" value="Transglut_N"/>
    <property type="match status" value="1"/>
</dbReference>
<dbReference type="Pfam" id="PF00927">
    <property type="entry name" value="Transglut_C"/>
    <property type="match status" value="2"/>
</dbReference>
<comment type="cofactor">
    <cofactor evidence="3">
        <name>Ca(2+)</name>
        <dbReference type="ChEBI" id="CHEBI:29108"/>
    </cofactor>
    <text evidence="3">Binds 1 Ca(2+) ion per subunit.</text>
</comment>
<dbReference type="InterPro" id="IPR001102">
    <property type="entry name" value="Transglutaminase_N"/>
</dbReference>
<feature type="active site" evidence="2">
    <location>
        <position position="337"/>
    </location>
</feature>
<dbReference type="GO" id="GO:0046872">
    <property type="term" value="F:metal ion binding"/>
    <property type="evidence" value="ECO:0007669"/>
    <property type="project" value="UniProtKB-KW"/>
</dbReference>
<dbReference type="InterPro" id="IPR014756">
    <property type="entry name" value="Ig_E-set"/>
</dbReference>
<evidence type="ECO:0000259" key="4">
    <source>
        <dbReference type="SMART" id="SM00460"/>
    </source>
</evidence>
<dbReference type="InterPro" id="IPR008958">
    <property type="entry name" value="Transglutaminase_C"/>
</dbReference>
<keyword evidence="7" id="KW-1185">Reference proteome</keyword>
<dbReference type="AlphaFoldDB" id="B7QJF3"/>
<evidence type="ECO:0000313" key="6">
    <source>
        <dbReference type="EnsemblMetazoa" id="ISCW013869-PA"/>
    </source>
</evidence>
<dbReference type="InterPro" id="IPR023608">
    <property type="entry name" value="Transglutaminase_animal"/>
</dbReference>
<dbReference type="FunFam" id="2.60.40.10:FF:000171">
    <property type="entry name" value="protein-glutamine gamma-glutamyltransferase 6"/>
    <property type="match status" value="1"/>
</dbReference>
<feature type="binding site" evidence="3">
    <location>
        <position position="377"/>
    </location>
    <ligand>
        <name>Ca(2+)</name>
        <dbReference type="ChEBI" id="CHEBI:29108"/>
    </ligand>
</feature>
<comment type="similarity">
    <text evidence="1">Belongs to the transglutaminase superfamily. Transglutaminase family.</text>
</comment>
<dbReference type="FunFam" id="3.90.260.10:FF:000035">
    <property type="entry name" value="Protein-glutamine gamma-glutamyltransferase, putative"/>
    <property type="match status" value="1"/>
</dbReference>
<dbReference type="EMBL" id="ABJB010052641">
    <property type="status" value="NOT_ANNOTATED_CDS"/>
    <property type="molecule type" value="Genomic_DNA"/>
</dbReference>
<dbReference type="PANTHER" id="PTHR11590">
    <property type="entry name" value="PROTEIN-GLUTAMINE GAMMA-GLUTAMYLTRANSFERASE"/>
    <property type="match status" value="1"/>
</dbReference>
<gene>
    <name evidence="5" type="ORF">IscW_ISCW013869</name>
</gene>
<dbReference type="SMART" id="SM00460">
    <property type="entry name" value="TGc"/>
    <property type="match status" value="1"/>
</dbReference>
<evidence type="ECO:0000313" key="7">
    <source>
        <dbReference type="Proteomes" id="UP000001555"/>
    </source>
</evidence>
<dbReference type="InParanoid" id="B7QJF3"/>
<dbReference type="PANTHER" id="PTHR11590:SF69">
    <property type="entry name" value="RE08173P"/>
    <property type="match status" value="1"/>
</dbReference>
<dbReference type="InterPro" id="IPR036985">
    <property type="entry name" value="Transglutaminase-like_sf"/>
</dbReference>
<name>B7QJF3_IXOSC</name>
<dbReference type="FunFam" id="2.60.40.10:FF:000090">
    <property type="entry name" value="Protein-glutamine gamma-glutamyltransferase 2"/>
    <property type="match status" value="1"/>
</dbReference>
<dbReference type="GO" id="GO:0003810">
    <property type="term" value="F:protein-glutamine gamma-glutamyltransferase activity"/>
    <property type="evidence" value="ECO:0000318"/>
    <property type="project" value="GO_Central"/>
</dbReference>
<evidence type="ECO:0000256" key="2">
    <source>
        <dbReference type="PIRSR" id="PIRSR000459-1"/>
    </source>
</evidence>
<dbReference type="Proteomes" id="UP000001555">
    <property type="component" value="Unassembled WGS sequence"/>
</dbReference>
<dbReference type="EMBL" id="ABJB010889368">
    <property type="status" value="NOT_ANNOTATED_CDS"/>
    <property type="molecule type" value="Genomic_DNA"/>
</dbReference>
<organism>
    <name type="scientific">Ixodes scapularis</name>
    <name type="common">Black-legged tick</name>
    <name type="synonym">Deer tick</name>
    <dbReference type="NCBI Taxonomy" id="6945"/>
    <lineage>
        <taxon>Eukaryota</taxon>
        <taxon>Metazoa</taxon>
        <taxon>Ecdysozoa</taxon>
        <taxon>Arthropoda</taxon>
        <taxon>Chelicerata</taxon>
        <taxon>Arachnida</taxon>
        <taxon>Acari</taxon>
        <taxon>Parasitiformes</taxon>
        <taxon>Ixodida</taxon>
        <taxon>Ixodoidea</taxon>
        <taxon>Ixodidae</taxon>
        <taxon>Ixodinae</taxon>
        <taxon>Ixodes</taxon>
    </lineage>
</organism>
<feature type="binding site" evidence="3">
    <location>
        <position position="432"/>
    </location>
    <ligand>
        <name>Ca(2+)</name>
        <dbReference type="ChEBI" id="CHEBI:29108"/>
    </ligand>
</feature>
<feature type="binding site" evidence="3">
    <location>
        <position position="379"/>
    </location>
    <ligand>
        <name>Ca(2+)</name>
        <dbReference type="ChEBI" id="CHEBI:29108"/>
    </ligand>
</feature>
<dbReference type="EnsemblMetazoa" id="ISCW013869-RA">
    <property type="protein sequence ID" value="ISCW013869-PA"/>
    <property type="gene ID" value="ISCW013869"/>
</dbReference>
<accession>B7QJF3</accession>
<evidence type="ECO:0000313" key="5">
    <source>
        <dbReference type="EMBL" id="EEC18975.1"/>
    </source>
</evidence>
<keyword evidence="8" id="KW-1267">Proteomics identification</keyword>
<dbReference type="SUPFAM" id="SSF49309">
    <property type="entry name" value="Transglutaminase, two C-terminal domains"/>
    <property type="match status" value="2"/>
</dbReference>
<dbReference type="PaxDb" id="6945-B7QJF3"/>
<dbReference type="EMBL" id="ABJB010309120">
    <property type="status" value="NOT_ANNOTATED_CDS"/>
    <property type="molecule type" value="Genomic_DNA"/>
</dbReference>
<dbReference type="SUPFAM" id="SSF54001">
    <property type="entry name" value="Cysteine proteinases"/>
    <property type="match status" value="1"/>
</dbReference>
<feature type="active site" evidence="2">
    <location>
        <position position="313"/>
    </location>
</feature>
<dbReference type="InterPro" id="IPR050779">
    <property type="entry name" value="Transglutaminase"/>
</dbReference>
<dbReference type="Gene3D" id="3.90.260.10">
    <property type="entry name" value="Transglutaminase-like"/>
    <property type="match status" value="2"/>
</dbReference>
<feature type="active site" evidence="2">
    <location>
        <position position="289"/>
    </location>
</feature>
<dbReference type="InterPro" id="IPR002931">
    <property type="entry name" value="Transglutaminase-like"/>
</dbReference>
<dbReference type="PIRSF" id="PIRSF000459">
    <property type="entry name" value="TGM_EBP42"/>
    <property type="match status" value="1"/>
</dbReference>
<dbReference type="VEuPathDB" id="VectorBase:ISCW013869"/>
<feature type="domain" description="Transglutaminase-like" evidence="4">
    <location>
        <begin position="281"/>
        <end position="340"/>
    </location>
</feature>
<protein>
    <submittedName>
        <fullName evidence="5 6">Protein-glutamine gamma-glutamyltransferase, putative</fullName>
        <ecNumber evidence="5">2.3.2.13</ecNumber>
    </submittedName>
</protein>
<dbReference type="EMBL" id="ABJB010313562">
    <property type="status" value="NOT_ANNOTATED_CDS"/>
    <property type="molecule type" value="Genomic_DNA"/>
</dbReference>
<dbReference type="OrthoDB" id="437511at2759"/>
<evidence type="ECO:0000256" key="3">
    <source>
        <dbReference type="PIRSR" id="PIRSR000459-2"/>
    </source>
</evidence>
<dbReference type="InterPro" id="IPR036238">
    <property type="entry name" value="Transglutaminase_C_sf"/>
</dbReference>
<keyword evidence="5" id="KW-0808">Transferase</keyword>
<dbReference type="EMBL" id="ABJB010360814">
    <property type="status" value="NOT_ANNOTATED_CDS"/>
    <property type="molecule type" value="Genomic_DNA"/>
</dbReference>
<reference evidence="6" key="2">
    <citation type="submission" date="2020-05" db="UniProtKB">
        <authorList>
            <consortium name="EnsemblMetazoa"/>
        </authorList>
    </citation>
    <scope>IDENTIFICATION</scope>
    <source>
        <strain evidence="6">wikel</strain>
    </source>
</reference>
<dbReference type="EMBL" id="ABJB010249603">
    <property type="status" value="NOT_ANNOTATED_CDS"/>
    <property type="molecule type" value="Genomic_DNA"/>
</dbReference>
<evidence type="ECO:0000256" key="1">
    <source>
        <dbReference type="ARBA" id="ARBA00005968"/>
    </source>
</evidence>
<dbReference type="InterPro" id="IPR013783">
    <property type="entry name" value="Ig-like_fold"/>
</dbReference>
<dbReference type="Gene3D" id="2.60.40.10">
    <property type="entry name" value="Immunoglobulins"/>
    <property type="match status" value="3"/>
</dbReference>
<keyword evidence="3" id="KW-0106">Calcium</keyword>
<keyword evidence="5" id="KW-0012">Acyltransferase</keyword>
<dbReference type="InterPro" id="IPR038765">
    <property type="entry name" value="Papain-like_cys_pep_sf"/>
</dbReference>
<dbReference type="FunFam" id="2.60.40.10:FF:002167">
    <property type="entry name" value="Transglutaminase, isoform B"/>
    <property type="match status" value="1"/>
</dbReference>
<dbReference type="EMBL" id="ABJB010789030">
    <property type="status" value="NOT_ANNOTATED_CDS"/>
    <property type="molecule type" value="Genomic_DNA"/>
</dbReference>
<feature type="binding site" evidence="3">
    <location>
        <position position="427"/>
    </location>
    <ligand>
        <name>Ca(2+)</name>
        <dbReference type="ChEBI" id="CHEBI:29108"/>
    </ligand>
</feature>
<dbReference type="HOGENOM" id="CLU_013435_0_1_1"/>